<dbReference type="KEGG" id="cag:Cagg_0160"/>
<feature type="transmembrane region" description="Helical" evidence="8">
    <location>
        <begin position="184"/>
        <end position="201"/>
    </location>
</feature>
<evidence type="ECO:0000313" key="9">
    <source>
        <dbReference type="EMBL" id="ACL23111.1"/>
    </source>
</evidence>
<evidence type="ECO:0000256" key="4">
    <source>
        <dbReference type="ARBA" id="ARBA00022679"/>
    </source>
</evidence>
<dbReference type="GO" id="GO:0016763">
    <property type="term" value="F:pentosyltransferase activity"/>
    <property type="evidence" value="ECO:0007669"/>
    <property type="project" value="TreeGrafter"/>
</dbReference>
<evidence type="ECO:0000313" key="10">
    <source>
        <dbReference type="Proteomes" id="UP000002508"/>
    </source>
</evidence>
<keyword evidence="7 8" id="KW-0472">Membrane</keyword>
<accession>B8GCR1</accession>
<dbReference type="GO" id="GO:0005886">
    <property type="term" value="C:plasma membrane"/>
    <property type="evidence" value="ECO:0007669"/>
    <property type="project" value="UniProtKB-SubCell"/>
</dbReference>
<evidence type="ECO:0000256" key="6">
    <source>
        <dbReference type="ARBA" id="ARBA00022989"/>
    </source>
</evidence>
<name>B8GCR1_CHLAD</name>
<feature type="transmembrane region" description="Helical" evidence="8">
    <location>
        <begin position="12"/>
        <end position="31"/>
    </location>
</feature>
<feature type="transmembrane region" description="Helical" evidence="8">
    <location>
        <begin position="207"/>
        <end position="224"/>
    </location>
</feature>
<evidence type="ECO:0000256" key="8">
    <source>
        <dbReference type="SAM" id="Phobius"/>
    </source>
</evidence>
<evidence type="ECO:0000256" key="2">
    <source>
        <dbReference type="ARBA" id="ARBA00022475"/>
    </source>
</evidence>
<proteinExistence type="predicted"/>
<keyword evidence="5 8" id="KW-0812">Transmembrane</keyword>
<keyword evidence="10" id="KW-1185">Reference proteome</keyword>
<dbReference type="eggNOG" id="COG1807">
    <property type="taxonomic scope" value="Bacteria"/>
</dbReference>
<feature type="transmembrane region" description="Helical" evidence="8">
    <location>
        <begin position="340"/>
        <end position="360"/>
    </location>
</feature>
<protein>
    <recommendedName>
        <fullName evidence="11">Glycosyltransferase RgtA/B/C/D-like domain-containing protein</fullName>
    </recommendedName>
</protein>
<feature type="transmembrane region" description="Helical" evidence="8">
    <location>
        <begin position="158"/>
        <end position="177"/>
    </location>
</feature>
<dbReference type="PANTHER" id="PTHR33908">
    <property type="entry name" value="MANNOSYLTRANSFERASE YKCB-RELATED"/>
    <property type="match status" value="1"/>
</dbReference>
<keyword evidence="6 8" id="KW-1133">Transmembrane helix</keyword>
<dbReference type="HOGENOM" id="CLU_008807_0_0_0"/>
<dbReference type="OrthoDB" id="136716at2"/>
<reference evidence="9" key="1">
    <citation type="submission" date="2008-12" db="EMBL/GenBank/DDBJ databases">
        <title>Complete sequence of Chloroflexus aggregans DSM 9485.</title>
        <authorList>
            <consortium name="US DOE Joint Genome Institute"/>
            <person name="Lucas S."/>
            <person name="Copeland A."/>
            <person name="Lapidus A."/>
            <person name="Glavina del Rio T."/>
            <person name="Dalin E."/>
            <person name="Tice H."/>
            <person name="Pitluck S."/>
            <person name="Foster B."/>
            <person name="Larimer F."/>
            <person name="Land M."/>
            <person name="Hauser L."/>
            <person name="Kyrpides N."/>
            <person name="Mikhailova N."/>
            <person name="Bryant D."/>
            <person name="Richardson P."/>
        </authorList>
    </citation>
    <scope>NUCLEOTIDE SEQUENCE</scope>
    <source>
        <strain evidence="9">DSM 9485</strain>
    </source>
</reference>
<evidence type="ECO:0008006" key="11">
    <source>
        <dbReference type="Google" id="ProtNLM"/>
    </source>
</evidence>
<feature type="transmembrane region" description="Helical" evidence="8">
    <location>
        <begin position="390"/>
        <end position="415"/>
    </location>
</feature>
<dbReference type="EMBL" id="CP001337">
    <property type="protein sequence ID" value="ACL23111.1"/>
    <property type="molecule type" value="Genomic_DNA"/>
</dbReference>
<evidence type="ECO:0000256" key="3">
    <source>
        <dbReference type="ARBA" id="ARBA00022676"/>
    </source>
</evidence>
<feature type="transmembrane region" description="Helical" evidence="8">
    <location>
        <begin position="236"/>
        <end position="254"/>
    </location>
</feature>
<dbReference type="Proteomes" id="UP000002508">
    <property type="component" value="Chromosome"/>
</dbReference>
<feature type="transmembrane region" description="Helical" evidence="8">
    <location>
        <begin position="312"/>
        <end position="333"/>
    </location>
</feature>
<keyword evidence="3" id="KW-0328">Glycosyltransferase</keyword>
<feature type="transmembrane region" description="Helical" evidence="8">
    <location>
        <begin position="427"/>
        <end position="445"/>
    </location>
</feature>
<gene>
    <name evidence="9" type="ordered locus">Cagg_0160</name>
</gene>
<keyword evidence="2" id="KW-1003">Cell membrane</keyword>
<organism evidence="9 10">
    <name type="scientific">Chloroflexus aggregans (strain MD-66 / DSM 9485)</name>
    <dbReference type="NCBI Taxonomy" id="326427"/>
    <lineage>
        <taxon>Bacteria</taxon>
        <taxon>Bacillati</taxon>
        <taxon>Chloroflexota</taxon>
        <taxon>Chloroflexia</taxon>
        <taxon>Chloroflexales</taxon>
        <taxon>Chloroflexineae</taxon>
        <taxon>Chloroflexaceae</taxon>
        <taxon>Chloroflexus</taxon>
    </lineage>
</organism>
<sequence>MVGLIRHTLNHALGWAAVAVLIITLLGQLPVQTPFDIGRTDAAVVQGFGEPETGDPSSDGMVRRVLSTAALRIPHVGAPATLTIRWMAPAGTPVLITVNDEAPIQLLARGGWEEHSFTITSGWQKAFDIAVSITTPTPTERVWLDQVTLTANPPLWPYPAQLGYAALIGALIGSLLARRPRWQTLIAIGGYGLLWLVLYRMSSYPLLYLPAITVVALGAIWFIWRWPQLATYWPQAATPLLAVGVAVGWMIWLIPAMQAHVTLARPGVENDFRVFATRDTVATIFQADGFYNLGYPLLLWLVRPLTFDNPFLAGRLIALISGGLLIGGAYLLARCFLAPAPALLVTVFLAWSGMVVQYGLLVGSDMPFAAAFTFAVALTLHAGRSSAGWMAVLAGVLAGFAFLIRHPGLLLLVWGGATLWYLNGRRAAFLFVLGFGLAAAPQLVVNTAQTGQPLFNQQAKNIWLAVYANTDWQRWDEVPNSISLLEVVGRDPIRFFTNWSRNIVGFLGAGAEDVSEFGRADQLRLLGWPTNWLAIGGLVVGGWLAWHKRTDRHWLALLALIGLYVAAISVAFILPRFWLPLVPLYAVAAAWALTHLLNRPRSLLAAGLGLIVLLWPGPQMAVSAVLTAQPPDETGAVALVQQTITTSGARVVAAIPDRLPLAKYSAIAHLITERVPLTVTFAELQALHADYVLWDNAQGEPPLPTPNQRRIGDGRFTLYRVR</sequence>
<dbReference type="RefSeq" id="WP_012615477.1">
    <property type="nucleotide sequence ID" value="NC_011831.1"/>
</dbReference>
<feature type="transmembrane region" description="Helical" evidence="8">
    <location>
        <begin position="552"/>
        <end position="574"/>
    </location>
</feature>
<feature type="transmembrane region" description="Helical" evidence="8">
    <location>
        <begin position="603"/>
        <end position="626"/>
    </location>
</feature>
<keyword evidence="4" id="KW-0808">Transferase</keyword>
<feature type="transmembrane region" description="Helical" evidence="8">
    <location>
        <begin position="525"/>
        <end position="546"/>
    </location>
</feature>
<dbReference type="STRING" id="326427.Cagg_0160"/>
<evidence type="ECO:0000256" key="5">
    <source>
        <dbReference type="ARBA" id="ARBA00022692"/>
    </source>
</evidence>
<dbReference type="GO" id="GO:0009103">
    <property type="term" value="P:lipopolysaccharide biosynthetic process"/>
    <property type="evidence" value="ECO:0007669"/>
    <property type="project" value="UniProtKB-ARBA"/>
</dbReference>
<dbReference type="AlphaFoldDB" id="B8GCR1"/>
<comment type="subcellular location">
    <subcellularLocation>
        <location evidence="1">Cell membrane</location>
        <topology evidence="1">Multi-pass membrane protein</topology>
    </subcellularLocation>
</comment>
<evidence type="ECO:0000256" key="1">
    <source>
        <dbReference type="ARBA" id="ARBA00004651"/>
    </source>
</evidence>
<evidence type="ECO:0000256" key="7">
    <source>
        <dbReference type="ARBA" id="ARBA00023136"/>
    </source>
</evidence>
<dbReference type="InterPro" id="IPR050297">
    <property type="entry name" value="LipidA_mod_glycosyltrf_83"/>
</dbReference>
<feature type="transmembrane region" description="Helical" evidence="8">
    <location>
        <begin position="581"/>
        <end position="597"/>
    </location>
</feature>
<dbReference type="PANTHER" id="PTHR33908:SF11">
    <property type="entry name" value="MEMBRANE PROTEIN"/>
    <property type="match status" value="1"/>
</dbReference>